<keyword evidence="2" id="KW-1185">Reference proteome</keyword>
<dbReference type="EMBL" id="CM044703">
    <property type="protein sequence ID" value="KAI5670708.1"/>
    <property type="molecule type" value="Genomic_DNA"/>
</dbReference>
<proteinExistence type="predicted"/>
<sequence>MYVSRMACGYRLLVFLVMLIEFVISTKLQLAAAIGQVPQVPCYFVFGDSLVDNGNNNLLITQGKANYKPYGIDFANGIPTGRFTNRRNLADFIAELVGFENPVSPFATAIGQNIIKGVNYGSGGAGIRDESGNNLGDHISFNRQLLNHQITISRINLLLGNPNLAKDYVSKCLYTVTIGSNDYINNYLMPQFYPTSSQYNPQQFAHVLSKQYFLQLKTLYKLGARKVAIFGLTRLGCILEELSTHKPNISGCVDFINDAVGLFNDELKIIVDDLNTNFTDAKFTFINSTNILLTTATPLALAGVKVLNAPCCEVSTSSKGQCIPGGTTCTNRTEFAFWDNIHPTDIVYNAISAVAYNAVSPLDSYPFDIHTLLVNL</sequence>
<protein>
    <submittedName>
        <fullName evidence="1">Uncharacterized protein</fullName>
    </submittedName>
</protein>
<dbReference type="Proteomes" id="UP001060085">
    <property type="component" value="Linkage Group LG03"/>
</dbReference>
<reference evidence="2" key="1">
    <citation type="journal article" date="2023" name="Nat. Plants">
        <title>Single-cell RNA sequencing provides a high-resolution roadmap for understanding the multicellular compartmentation of specialized metabolism.</title>
        <authorList>
            <person name="Sun S."/>
            <person name="Shen X."/>
            <person name="Li Y."/>
            <person name="Li Y."/>
            <person name="Wang S."/>
            <person name="Li R."/>
            <person name="Zhang H."/>
            <person name="Shen G."/>
            <person name="Guo B."/>
            <person name="Wei J."/>
            <person name="Xu J."/>
            <person name="St-Pierre B."/>
            <person name="Chen S."/>
            <person name="Sun C."/>
        </authorList>
    </citation>
    <scope>NUCLEOTIDE SEQUENCE [LARGE SCALE GENOMIC DNA]</scope>
</reference>
<gene>
    <name evidence="1" type="ORF">M9H77_11072</name>
</gene>
<name>A0ACC0BDK5_CATRO</name>
<accession>A0ACC0BDK5</accession>
<organism evidence="1 2">
    <name type="scientific">Catharanthus roseus</name>
    <name type="common">Madagascar periwinkle</name>
    <name type="synonym">Vinca rosea</name>
    <dbReference type="NCBI Taxonomy" id="4058"/>
    <lineage>
        <taxon>Eukaryota</taxon>
        <taxon>Viridiplantae</taxon>
        <taxon>Streptophyta</taxon>
        <taxon>Embryophyta</taxon>
        <taxon>Tracheophyta</taxon>
        <taxon>Spermatophyta</taxon>
        <taxon>Magnoliopsida</taxon>
        <taxon>eudicotyledons</taxon>
        <taxon>Gunneridae</taxon>
        <taxon>Pentapetalae</taxon>
        <taxon>asterids</taxon>
        <taxon>lamiids</taxon>
        <taxon>Gentianales</taxon>
        <taxon>Apocynaceae</taxon>
        <taxon>Rauvolfioideae</taxon>
        <taxon>Vinceae</taxon>
        <taxon>Catharanthinae</taxon>
        <taxon>Catharanthus</taxon>
    </lineage>
</organism>
<evidence type="ECO:0000313" key="1">
    <source>
        <dbReference type="EMBL" id="KAI5670708.1"/>
    </source>
</evidence>
<evidence type="ECO:0000313" key="2">
    <source>
        <dbReference type="Proteomes" id="UP001060085"/>
    </source>
</evidence>
<comment type="caution">
    <text evidence="1">The sequence shown here is derived from an EMBL/GenBank/DDBJ whole genome shotgun (WGS) entry which is preliminary data.</text>
</comment>